<reference evidence="1" key="1">
    <citation type="submission" date="2020-04" db="EMBL/GenBank/DDBJ databases">
        <authorList>
            <person name="Alioto T."/>
            <person name="Alioto T."/>
            <person name="Gomez Garrido J."/>
        </authorList>
    </citation>
    <scope>NUCLEOTIDE SEQUENCE</scope>
    <source>
        <strain evidence="1">A484AB</strain>
    </source>
</reference>
<organism evidence="1 2">
    <name type="scientific">Paramuricea clavata</name>
    <name type="common">Red gorgonian</name>
    <name type="synonym">Violescent sea-whip</name>
    <dbReference type="NCBI Taxonomy" id="317549"/>
    <lineage>
        <taxon>Eukaryota</taxon>
        <taxon>Metazoa</taxon>
        <taxon>Cnidaria</taxon>
        <taxon>Anthozoa</taxon>
        <taxon>Octocorallia</taxon>
        <taxon>Malacalcyonacea</taxon>
        <taxon>Plexauridae</taxon>
        <taxon>Paramuricea</taxon>
    </lineage>
</organism>
<proteinExistence type="predicted"/>
<dbReference type="AlphaFoldDB" id="A0A6S7J2R6"/>
<dbReference type="OrthoDB" id="5961127at2759"/>
<evidence type="ECO:0000313" key="1">
    <source>
        <dbReference type="EMBL" id="CAB4026225.1"/>
    </source>
</evidence>
<accession>A0A6S7J2R6</accession>
<sequence>MQSIRSESTKWRITCCYDTTDDVNHRDYVRGSLSEVDLLHFNGEECVKVDHISVRGQSCRNCTAYAFQKDAIFHFPSKKGNCEFQTNDYKNCSANETNGIMKFESNFGFYGCANAQHHCSANVNATTQTWFGA</sequence>
<gene>
    <name evidence="1" type="ORF">PACLA_8A056410</name>
</gene>
<dbReference type="EMBL" id="CACRXK020014083">
    <property type="protein sequence ID" value="CAB4026225.1"/>
    <property type="molecule type" value="Genomic_DNA"/>
</dbReference>
<name>A0A6S7J2R6_PARCT</name>
<comment type="caution">
    <text evidence="1">The sequence shown here is derived from an EMBL/GenBank/DDBJ whole genome shotgun (WGS) entry which is preliminary data.</text>
</comment>
<keyword evidence="2" id="KW-1185">Reference proteome</keyword>
<protein>
    <submittedName>
        <fullName evidence="1">Uncharacterized protein</fullName>
    </submittedName>
</protein>
<dbReference type="Proteomes" id="UP001152795">
    <property type="component" value="Unassembled WGS sequence"/>
</dbReference>
<evidence type="ECO:0000313" key="2">
    <source>
        <dbReference type="Proteomes" id="UP001152795"/>
    </source>
</evidence>